<dbReference type="AlphaFoldDB" id="A0AAJ5C0Z7"/>
<dbReference type="Gene3D" id="3.40.50.300">
    <property type="entry name" value="P-loop containing nucleotide triphosphate hydrolases"/>
    <property type="match status" value="1"/>
</dbReference>
<accession>A0AAJ5C0Z7</accession>
<evidence type="ECO:0000313" key="2">
    <source>
        <dbReference type="EMBL" id="SNV52157.1"/>
    </source>
</evidence>
<dbReference type="GO" id="GO:0016887">
    <property type="term" value="F:ATP hydrolysis activity"/>
    <property type="evidence" value="ECO:0007669"/>
    <property type="project" value="InterPro"/>
</dbReference>
<sequence length="399" mass="46596">MQAFITEINIKESINVKNLLISLSRNKRQHLILTGKNGSGKTNLLKKLYEYLKYYCGGGNIEFLKLLTYKENLEESLKKYNNDFNTNHTLQEVKESLKNHNDDISFKFSQDDYTTNNPFLIFFDARRNIEFTQVTSIIKPSNFEFDNQVNKKFLQHLVNLKVQRSFARDDGDLEAVEKIDNWFNTFENRLKIIFESDSLSLNFNRSNFSFNLIIDGNPIEFSSLSDGYASIISIVSDLLMKMSNNENLLFEVHGIVLIDEIETHLHVDLQKNILPFLIDFFPNIQFIVSTHSPFVLTSIENATICDLEKKIVTSDLSAYSYDTIIESYFGSDKYSKLIKEKVNRYEDLLKRDNLTNDEHYELINLKKYFENVPTYFALELRSKLLELGIYQNTKPENLN</sequence>
<dbReference type="RefSeq" id="WP_093097533.1">
    <property type="nucleotide sequence ID" value="NZ_FNGK01000001.1"/>
</dbReference>
<dbReference type="Pfam" id="PF13304">
    <property type="entry name" value="AAA_21"/>
    <property type="match status" value="1"/>
</dbReference>
<feature type="domain" description="AAA+ ATPase" evidence="1">
    <location>
        <begin position="27"/>
        <end position="313"/>
    </location>
</feature>
<name>A0AAJ5C0Z7_9SPHI</name>
<dbReference type="InterPro" id="IPR051396">
    <property type="entry name" value="Bact_Antivir_Def_Nuclease"/>
</dbReference>
<evidence type="ECO:0000313" key="3">
    <source>
        <dbReference type="Proteomes" id="UP000215355"/>
    </source>
</evidence>
<organism evidence="2 3">
    <name type="scientific">Sphingobacterium mizutaii</name>
    <dbReference type="NCBI Taxonomy" id="1010"/>
    <lineage>
        <taxon>Bacteria</taxon>
        <taxon>Pseudomonadati</taxon>
        <taxon>Bacteroidota</taxon>
        <taxon>Sphingobacteriia</taxon>
        <taxon>Sphingobacteriales</taxon>
        <taxon>Sphingobacteriaceae</taxon>
        <taxon>Sphingobacterium</taxon>
    </lineage>
</organism>
<dbReference type="SUPFAM" id="SSF52540">
    <property type="entry name" value="P-loop containing nucleoside triphosphate hydrolases"/>
    <property type="match status" value="1"/>
</dbReference>
<dbReference type="Proteomes" id="UP000215355">
    <property type="component" value="Chromosome 1"/>
</dbReference>
<evidence type="ECO:0000259" key="1">
    <source>
        <dbReference type="SMART" id="SM00382"/>
    </source>
</evidence>
<reference evidence="2 3" key="1">
    <citation type="submission" date="2017-06" db="EMBL/GenBank/DDBJ databases">
        <authorList>
            <consortium name="Pathogen Informatics"/>
        </authorList>
    </citation>
    <scope>NUCLEOTIDE SEQUENCE [LARGE SCALE GENOMIC DNA]</scope>
    <source>
        <strain evidence="2 3">NCTC12149</strain>
    </source>
</reference>
<protein>
    <submittedName>
        <fullName evidence="2">Predicted ATP-binding protein involved in virulence</fullName>
    </submittedName>
</protein>
<dbReference type="PANTHER" id="PTHR43581:SF2">
    <property type="entry name" value="EXCINUCLEASE ATPASE SUBUNIT"/>
    <property type="match status" value="1"/>
</dbReference>
<dbReference type="EMBL" id="LT906468">
    <property type="protein sequence ID" value="SNV52157.1"/>
    <property type="molecule type" value="Genomic_DNA"/>
</dbReference>
<proteinExistence type="predicted"/>
<dbReference type="SMART" id="SM00382">
    <property type="entry name" value="AAA"/>
    <property type="match status" value="1"/>
</dbReference>
<keyword evidence="2" id="KW-0067">ATP-binding</keyword>
<gene>
    <name evidence="2" type="ORF">SAMEA4412673_02627</name>
</gene>
<dbReference type="GO" id="GO:0005524">
    <property type="term" value="F:ATP binding"/>
    <property type="evidence" value="ECO:0007669"/>
    <property type="project" value="UniProtKB-KW"/>
</dbReference>
<dbReference type="PANTHER" id="PTHR43581">
    <property type="entry name" value="ATP/GTP PHOSPHATASE"/>
    <property type="match status" value="1"/>
</dbReference>
<dbReference type="InterPro" id="IPR027417">
    <property type="entry name" value="P-loop_NTPase"/>
</dbReference>
<keyword evidence="2" id="KW-0547">Nucleotide-binding</keyword>
<dbReference type="KEGG" id="smiz:4412673_02627"/>
<dbReference type="InterPro" id="IPR003593">
    <property type="entry name" value="AAA+_ATPase"/>
</dbReference>
<dbReference type="InterPro" id="IPR003959">
    <property type="entry name" value="ATPase_AAA_core"/>
</dbReference>